<dbReference type="GO" id="GO:0032259">
    <property type="term" value="P:methylation"/>
    <property type="evidence" value="ECO:0007669"/>
    <property type="project" value="UniProtKB-KW"/>
</dbReference>
<keyword evidence="4" id="KW-1185">Reference proteome</keyword>
<dbReference type="PANTHER" id="PTHR43619:SF2">
    <property type="entry name" value="S-ADENOSYL-L-METHIONINE-DEPENDENT METHYLTRANSFERASES SUPERFAMILY PROTEIN"/>
    <property type="match status" value="1"/>
</dbReference>
<proteinExistence type="predicted"/>
<name>A0A931AE45_9ACTN</name>
<dbReference type="PANTHER" id="PTHR43619">
    <property type="entry name" value="S-ADENOSYL-L-METHIONINE-DEPENDENT METHYLTRANSFERASE YKTD-RELATED"/>
    <property type="match status" value="1"/>
</dbReference>
<evidence type="ECO:0000256" key="1">
    <source>
        <dbReference type="ARBA" id="ARBA00022603"/>
    </source>
</evidence>
<dbReference type="InterPro" id="IPR007213">
    <property type="entry name" value="Ppm1/Ppm2/Tcmp"/>
</dbReference>
<dbReference type="PIRSF" id="PIRSF028177">
    <property type="entry name" value="Polyketide_synth_Omtfrase_TcmP"/>
    <property type="match status" value="1"/>
</dbReference>
<comment type="caution">
    <text evidence="3">The sequence shown here is derived from an EMBL/GenBank/DDBJ whole genome shotgun (WGS) entry which is preliminary data.</text>
</comment>
<dbReference type="SUPFAM" id="SSF53335">
    <property type="entry name" value="S-adenosyl-L-methionine-dependent methyltransferases"/>
    <property type="match status" value="1"/>
</dbReference>
<dbReference type="Proteomes" id="UP000605361">
    <property type="component" value="Unassembled WGS sequence"/>
</dbReference>
<accession>A0A931AE45</accession>
<dbReference type="GO" id="GO:0008168">
    <property type="term" value="F:methyltransferase activity"/>
    <property type="evidence" value="ECO:0007669"/>
    <property type="project" value="UniProtKB-KW"/>
</dbReference>
<dbReference type="AlphaFoldDB" id="A0A931AE45"/>
<keyword evidence="2" id="KW-0808">Transferase</keyword>
<dbReference type="EMBL" id="JADOGI010000065">
    <property type="protein sequence ID" value="MBF8188395.1"/>
    <property type="molecule type" value="Genomic_DNA"/>
</dbReference>
<evidence type="ECO:0000313" key="4">
    <source>
        <dbReference type="Proteomes" id="UP000605361"/>
    </source>
</evidence>
<keyword evidence="1 3" id="KW-0489">Methyltransferase</keyword>
<dbReference type="Gene3D" id="3.40.50.150">
    <property type="entry name" value="Vaccinia Virus protein VP39"/>
    <property type="match status" value="1"/>
</dbReference>
<dbReference type="InterPro" id="IPR016874">
    <property type="entry name" value="TcmP-like"/>
</dbReference>
<protein>
    <submittedName>
        <fullName evidence="3">Class I SAM-dependent methyltransferase</fullName>
    </submittedName>
</protein>
<reference evidence="3" key="1">
    <citation type="submission" date="2020-11" db="EMBL/GenBank/DDBJ databases">
        <title>Whole-genome analyses of Nonomuraea sp. K274.</title>
        <authorList>
            <person name="Veyisoglu A."/>
        </authorList>
    </citation>
    <scope>NUCLEOTIDE SEQUENCE</scope>
    <source>
        <strain evidence="3">K274</strain>
    </source>
</reference>
<evidence type="ECO:0000313" key="3">
    <source>
        <dbReference type="EMBL" id="MBF8188395.1"/>
    </source>
</evidence>
<evidence type="ECO:0000256" key="2">
    <source>
        <dbReference type="ARBA" id="ARBA00022679"/>
    </source>
</evidence>
<gene>
    <name evidence="3" type="ORF">ITP53_22220</name>
</gene>
<dbReference type="Pfam" id="PF04072">
    <property type="entry name" value="LCM"/>
    <property type="match status" value="1"/>
</dbReference>
<sequence length="261" mass="29462">MISLTAEQETLLIPLYDKATMKEIIDDPTAASIVAQVDYDFSALRQPWVTRATLAMRARKLDQCVRDHPAPLVLHLGCGLDARVDRVAPAQGTRWYDVDFPQVIELRRRFYRETADNRMIGSSVTDHSWMAQVDGEGPALVIAEGLLMYLHVAEVKALVLALRDRFPGGQIAFDAFTTFVTRRMSRHPSLRKTGAQVHWGVDDPMEITRWAPGLELAEEWTFGDPTALTGLGPLRRMQMKAMFALPVARHTHRILRYRLGA</sequence>
<organism evidence="3 4">
    <name type="scientific">Nonomuraea cypriaca</name>
    <dbReference type="NCBI Taxonomy" id="1187855"/>
    <lineage>
        <taxon>Bacteria</taxon>
        <taxon>Bacillati</taxon>
        <taxon>Actinomycetota</taxon>
        <taxon>Actinomycetes</taxon>
        <taxon>Streptosporangiales</taxon>
        <taxon>Streptosporangiaceae</taxon>
        <taxon>Nonomuraea</taxon>
    </lineage>
</organism>
<dbReference type="InterPro" id="IPR029063">
    <property type="entry name" value="SAM-dependent_MTases_sf"/>
</dbReference>